<accession>A0ACB8EVE3</accession>
<evidence type="ECO:0000313" key="2">
    <source>
        <dbReference type="Proteomes" id="UP000827872"/>
    </source>
</evidence>
<evidence type="ECO:0000313" key="1">
    <source>
        <dbReference type="EMBL" id="KAH7996658.1"/>
    </source>
</evidence>
<sequence>MSHDGRKKVETQDKRYQGRTELFHSELRKGNMSLNLKNSQLSDQGQYTCMISLGDWYDLAVIQLNMIAKGEEPSISLEHYEGNGIGLTCSSKGWYPKSQTVWLDSKGKNRTEKSDTTTTETPAGTFSTSSYIIVEPGVDSEISCKIIISALQLESESRILISGE</sequence>
<comment type="caution">
    <text evidence="1">The sequence shown here is derived from an EMBL/GenBank/DDBJ whole genome shotgun (WGS) entry which is preliminary data.</text>
</comment>
<gene>
    <name evidence="1" type="ORF">K3G42_009215</name>
</gene>
<name>A0ACB8EVE3_9SAUR</name>
<dbReference type="Proteomes" id="UP000827872">
    <property type="component" value="Linkage Group LG15"/>
</dbReference>
<keyword evidence="2" id="KW-1185">Reference proteome</keyword>
<proteinExistence type="predicted"/>
<reference evidence="1" key="1">
    <citation type="submission" date="2021-08" db="EMBL/GenBank/DDBJ databases">
        <title>The first chromosome-level gecko genome reveals the dynamic sex chromosomes of Neotropical dwarf geckos (Sphaerodactylidae: Sphaerodactylus).</title>
        <authorList>
            <person name="Pinto B.J."/>
            <person name="Keating S.E."/>
            <person name="Gamble T."/>
        </authorList>
    </citation>
    <scope>NUCLEOTIDE SEQUENCE</scope>
    <source>
        <strain evidence="1">TG3544</strain>
    </source>
</reference>
<protein>
    <submittedName>
        <fullName evidence="1">Uncharacterized protein</fullName>
    </submittedName>
</protein>
<dbReference type="EMBL" id="CM037628">
    <property type="protein sequence ID" value="KAH7996658.1"/>
    <property type="molecule type" value="Genomic_DNA"/>
</dbReference>
<organism evidence="1 2">
    <name type="scientific">Sphaerodactylus townsendi</name>
    <dbReference type="NCBI Taxonomy" id="933632"/>
    <lineage>
        <taxon>Eukaryota</taxon>
        <taxon>Metazoa</taxon>
        <taxon>Chordata</taxon>
        <taxon>Craniata</taxon>
        <taxon>Vertebrata</taxon>
        <taxon>Euteleostomi</taxon>
        <taxon>Lepidosauria</taxon>
        <taxon>Squamata</taxon>
        <taxon>Bifurcata</taxon>
        <taxon>Gekkota</taxon>
        <taxon>Sphaerodactylidae</taxon>
        <taxon>Sphaerodactylus</taxon>
    </lineage>
</organism>